<dbReference type="Proteomes" id="UP000789702">
    <property type="component" value="Unassembled WGS sequence"/>
</dbReference>
<accession>A0ACA9KKJ8</accession>
<sequence length="280" mass="33067">MASSSFQFSSDNHQVQYQETDHIDSSYLQFFLDNYQQNQFFSEDHSEVHQFSLRNQQKRYQDIHSEIHQERYQLPLEINQQYQENAYNAKVNSFFEEPWLIEKESQLNERESQLNERESQLNKKESLFEEERSQHKTAIAFLAYLSNLFGNDFLLYYVKFRESLQDSPSFLEMKEEGCSGHRAVVPLCRSRRRKAVSRAVQKQAQNCLTNGGDVSHVPVRRHGMDVAARYTVWPRTERGKRKVAACDICRDRKKRCVGGKVGEEPCEYCSKNKKDCSYIR</sequence>
<name>A0ACA9KKJ8_9GLOM</name>
<dbReference type="EMBL" id="CAJVPU010001294">
    <property type="protein sequence ID" value="CAG8476823.1"/>
    <property type="molecule type" value="Genomic_DNA"/>
</dbReference>
<comment type="caution">
    <text evidence="1">The sequence shown here is derived from an EMBL/GenBank/DDBJ whole genome shotgun (WGS) entry which is preliminary data.</text>
</comment>
<evidence type="ECO:0000313" key="2">
    <source>
        <dbReference type="Proteomes" id="UP000789702"/>
    </source>
</evidence>
<keyword evidence="2" id="KW-1185">Reference proteome</keyword>
<proteinExistence type="predicted"/>
<protein>
    <submittedName>
        <fullName evidence="1">3899_t:CDS:1</fullName>
    </submittedName>
</protein>
<gene>
    <name evidence="1" type="ORF">DHETER_LOCUS1956</name>
</gene>
<reference evidence="1" key="1">
    <citation type="submission" date="2021-06" db="EMBL/GenBank/DDBJ databases">
        <authorList>
            <person name="Kallberg Y."/>
            <person name="Tangrot J."/>
            <person name="Rosling A."/>
        </authorList>
    </citation>
    <scope>NUCLEOTIDE SEQUENCE</scope>
    <source>
        <strain evidence="1">IL203A</strain>
    </source>
</reference>
<evidence type="ECO:0000313" key="1">
    <source>
        <dbReference type="EMBL" id="CAG8476823.1"/>
    </source>
</evidence>
<organism evidence="1 2">
    <name type="scientific">Dentiscutata heterogama</name>
    <dbReference type="NCBI Taxonomy" id="1316150"/>
    <lineage>
        <taxon>Eukaryota</taxon>
        <taxon>Fungi</taxon>
        <taxon>Fungi incertae sedis</taxon>
        <taxon>Mucoromycota</taxon>
        <taxon>Glomeromycotina</taxon>
        <taxon>Glomeromycetes</taxon>
        <taxon>Diversisporales</taxon>
        <taxon>Gigasporaceae</taxon>
        <taxon>Dentiscutata</taxon>
    </lineage>
</organism>